<keyword evidence="6 11" id="KW-0269">Exonuclease</keyword>
<dbReference type="PANTHER" id="PTHR43788">
    <property type="entry name" value="DNA2/NAM7 HELICASE FAMILY MEMBER"/>
    <property type="match status" value="1"/>
</dbReference>
<dbReference type="OrthoDB" id="9763659at2"/>
<dbReference type="InterPro" id="IPR050534">
    <property type="entry name" value="Coronavir_polyprotein_1ab"/>
</dbReference>
<keyword evidence="1 11" id="KW-0540">Nuclease</keyword>
<reference evidence="13 14" key="1">
    <citation type="submission" date="2019-01" db="EMBL/GenBank/DDBJ databases">
        <title>Lactibacter flavus gen. nov., sp. nov., a novel bacterium of the family Propionibacteriaceae isolated from raw milk and dairy products.</title>
        <authorList>
            <person name="Huptas C."/>
            <person name="Wenning M."/>
            <person name="Breitenwieser F."/>
            <person name="Doll E."/>
            <person name="Von Neubeck M."/>
            <person name="Busse H.-J."/>
            <person name="Scherer S."/>
        </authorList>
    </citation>
    <scope>NUCLEOTIDE SEQUENCE [LARGE SCALE GENOMIC DNA]</scope>
    <source>
        <strain evidence="13 14">KCTC 33808</strain>
    </source>
</reference>
<comment type="subunit">
    <text evidence="11">Heterotrimer of RecB, RecC and RecD. All subunits contribute to DNA-binding.</text>
</comment>
<gene>
    <name evidence="11 13" type="primary">recD</name>
    <name evidence="13" type="ORF">ET989_08395</name>
</gene>
<dbReference type="GO" id="GO:0003677">
    <property type="term" value="F:DNA binding"/>
    <property type="evidence" value="ECO:0007669"/>
    <property type="project" value="UniProtKB-UniRule"/>
</dbReference>
<comment type="similarity">
    <text evidence="11">Belongs to the RecD family.</text>
</comment>
<accession>A0A4Q9KDE2</accession>
<evidence type="ECO:0000256" key="9">
    <source>
        <dbReference type="ARBA" id="ARBA00023204"/>
    </source>
</evidence>
<organism evidence="13 14">
    <name type="scientific">Propioniciclava sinopodophylli</name>
    <dbReference type="NCBI Taxonomy" id="1837344"/>
    <lineage>
        <taxon>Bacteria</taxon>
        <taxon>Bacillati</taxon>
        <taxon>Actinomycetota</taxon>
        <taxon>Actinomycetes</taxon>
        <taxon>Propionibacteriales</taxon>
        <taxon>Propionibacteriaceae</taxon>
        <taxon>Propioniciclava</taxon>
    </lineage>
</organism>
<protein>
    <recommendedName>
        <fullName evidence="11">RecBCD enzyme subunit RecD</fullName>
        <ecNumber evidence="11">5.6.2.3</ecNumber>
    </recommendedName>
    <alternativeName>
        <fullName evidence="11">DNA 5'-3' helicase subunit RecD</fullName>
    </alternativeName>
    <alternativeName>
        <fullName evidence="11">Exonuclease V subunit RecD</fullName>
        <shortName evidence="11">ExoV subunit RecD</shortName>
    </alternativeName>
    <alternativeName>
        <fullName evidence="11">Helicase/nuclease RecBCD subunit RecD</fullName>
    </alternativeName>
</protein>
<dbReference type="Proteomes" id="UP000292373">
    <property type="component" value="Unassembled WGS sequence"/>
</dbReference>
<comment type="caution">
    <text evidence="11">Lacks conserved residue(s) required for the propagation of feature annotation.</text>
</comment>
<evidence type="ECO:0000256" key="3">
    <source>
        <dbReference type="ARBA" id="ARBA00022763"/>
    </source>
</evidence>
<dbReference type="GO" id="GO:0008854">
    <property type="term" value="F:exodeoxyribonuclease V activity"/>
    <property type="evidence" value="ECO:0007669"/>
    <property type="project" value="InterPro"/>
</dbReference>
<dbReference type="EMBL" id="SDMQ01000007">
    <property type="protein sequence ID" value="TBT84671.1"/>
    <property type="molecule type" value="Genomic_DNA"/>
</dbReference>
<dbReference type="GO" id="GO:0016887">
    <property type="term" value="F:ATP hydrolysis activity"/>
    <property type="evidence" value="ECO:0007669"/>
    <property type="project" value="RHEA"/>
</dbReference>
<dbReference type="GO" id="GO:0009338">
    <property type="term" value="C:exodeoxyribonuclease V complex"/>
    <property type="evidence" value="ECO:0007669"/>
    <property type="project" value="InterPro"/>
</dbReference>
<keyword evidence="9 11" id="KW-0234">DNA repair</keyword>
<dbReference type="Gene3D" id="1.10.10.1020">
    <property type="entry name" value="RecBCD complex, subunit RecD, N-terminal domain"/>
    <property type="match status" value="1"/>
</dbReference>
<dbReference type="NCBIfam" id="TIGR01447">
    <property type="entry name" value="recD"/>
    <property type="match status" value="1"/>
</dbReference>
<evidence type="ECO:0000259" key="12">
    <source>
        <dbReference type="SMART" id="SM00382"/>
    </source>
</evidence>
<dbReference type="GO" id="GO:0017116">
    <property type="term" value="F:single-stranded DNA helicase activity"/>
    <property type="evidence" value="ECO:0007669"/>
    <property type="project" value="TreeGrafter"/>
</dbReference>
<dbReference type="Pfam" id="PF13245">
    <property type="entry name" value="AAA_19"/>
    <property type="match status" value="1"/>
</dbReference>
<evidence type="ECO:0000256" key="1">
    <source>
        <dbReference type="ARBA" id="ARBA00022722"/>
    </source>
</evidence>
<dbReference type="GO" id="GO:0000724">
    <property type="term" value="P:double-strand break repair via homologous recombination"/>
    <property type="evidence" value="ECO:0007669"/>
    <property type="project" value="UniProtKB-UniRule"/>
</dbReference>
<keyword evidence="10 11" id="KW-0413">Isomerase</keyword>
<dbReference type="InterPro" id="IPR049550">
    <property type="entry name" value="RecD_N"/>
</dbReference>
<evidence type="ECO:0000256" key="6">
    <source>
        <dbReference type="ARBA" id="ARBA00022839"/>
    </source>
</evidence>
<sequence>MTDAHVAVSATGPLADFNLAGALTWADIHPAQQLGHLFGEKDPRVQLALALTVRALRSGSICLELDRLRELDLGEEAVSIPADWWPEQAGWLDALRSSPAVTVGDQGAGDRPLRLVDDALYLERHFADQEAVRKALLARLATAPATGTPEGQDAAVDLALTSPVTVIAGGPGVGKTYTIRRIIERLRTDQPDALIALAAPTGKAAARMTESLGDGSLTALTLHALLGWKPGSRNRFLHDAERPLPHDVVIVDEMSMVSMVLMNRLLAALKPSARLVMVGDPDQLSSVDAGSVLADITRAPATTGVVARLTRNYRFAGAIATLATAVRDGDAEGALAVLAGPDAGVRLAGVPEGSPALRERVVSAGAAVFEAASDHRPADALAALEQHRLLCGHRRGPFGVTHWTRQVQNWLLADVPGYSVEGEFHTGRPVMVTANRTEFGLYNGDTGVILHDGDRPRAWFSSGGGLASWSPFLLDGLASVHAMTVHKAQGSQFSHVSVVLPPPGSPLLTRELLYTAVSRARDSVLLLGDEEAVVEAITHPARRMSGLARRLG</sequence>
<dbReference type="InterPro" id="IPR027417">
    <property type="entry name" value="P-loop_NTPase"/>
</dbReference>
<evidence type="ECO:0000256" key="10">
    <source>
        <dbReference type="ARBA" id="ARBA00023235"/>
    </source>
</evidence>
<comment type="catalytic activity">
    <reaction evidence="11">
        <text>ATP + H2O = ADP + phosphate + H(+)</text>
        <dbReference type="Rhea" id="RHEA:13065"/>
        <dbReference type="ChEBI" id="CHEBI:15377"/>
        <dbReference type="ChEBI" id="CHEBI:15378"/>
        <dbReference type="ChEBI" id="CHEBI:30616"/>
        <dbReference type="ChEBI" id="CHEBI:43474"/>
        <dbReference type="ChEBI" id="CHEBI:456216"/>
        <dbReference type="EC" id="5.6.2.3"/>
    </reaction>
</comment>
<evidence type="ECO:0000256" key="2">
    <source>
        <dbReference type="ARBA" id="ARBA00022741"/>
    </source>
</evidence>
<name>A0A4Q9KDE2_9ACTN</name>
<dbReference type="RefSeq" id="WP_131168093.1">
    <property type="nucleotide sequence ID" value="NZ_SDMQ01000007.1"/>
</dbReference>
<dbReference type="EC" id="5.6.2.3" evidence="11"/>
<keyword evidence="8 11" id="KW-0238">DNA-binding</keyword>
<evidence type="ECO:0000313" key="14">
    <source>
        <dbReference type="Proteomes" id="UP000292373"/>
    </source>
</evidence>
<dbReference type="InterPro" id="IPR003593">
    <property type="entry name" value="AAA+_ATPase"/>
</dbReference>
<evidence type="ECO:0000256" key="4">
    <source>
        <dbReference type="ARBA" id="ARBA00022801"/>
    </source>
</evidence>
<evidence type="ECO:0000256" key="8">
    <source>
        <dbReference type="ARBA" id="ARBA00023125"/>
    </source>
</evidence>
<feature type="domain" description="AAA+ ATPase" evidence="12">
    <location>
        <begin position="161"/>
        <end position="300"/>
    </location>
</feature>
<dbReference type="Gene3D" id="3.40.50.300">
    <property type="entry name" value="P-loop containing nucleotide triphosphate hydrolases"/>
    <property type="match status" value="3"/>
</dbReference>
<dbReference type="GO" id="GO:0005524">
    <property type="term" value="F:ATP binding"/>
    <property type="evidence" value="ECO:0007669"/>
    <property type="project" value="UniProtKB-KW"/>
</dbReference>
<dbReference type="HAMAP" id="MF_01487">
    <property type="entry name" value="RecD"/>
    <property type="match status" value="1"/>
</dbReference>
<dbReference type="SUPFAM" id="SSF52540">
    <property type="entry name" value="P-loop containing nucleoside triphosphate hydrolases"/>
    <property type="match status" value="2"/>
</dbReference>
<comment type="caution">
    <text evidence="13">The sequence shown here is derived from an EMBL/GenBank/DDBJ whole genome shotgun (WGS) entry which is preliminary data.</text>
</comment>
<keyword evidence="5 11" id="KW-0347">Helicase</keyword>
<evidence type="ECO:0000256" key="7">
    <source>
        <dbReference type="ARBA" id="ARBA00022840"/>
    </source>
</evidence>
<dbReference type="PANTHER" id="PTHR43788:SF6">
    <property type="entry name" value="DNA HELICASE B"/>
    <property type="match status" value="1"/>
</dbReference>
<comment type="function">
    <text evidence="11">A helicase/nuclease that prepares dsDNA breaks (DSB) for recombinational DNA repair. Binds to DSBs and unwinds DNA via a highly rapid and processive ATP-dependent bidirectional helicase activity. Unwinds dsDNA until it encounters a Chi (crossover hotspot instigator) sequence from the 3' direction. Cuts ssDNA a few nucleotides 3' to the Chi site. The properties and activities of the enzyme are changed at Chi. The Chi-altered holoenzyme produces a long 3'-ssDNA overhang and facilitates RecA-binding to the ssDNA for homologous DNA recombination and repair. Holoenzyme degrades any linearized DNA that is unable to undergo homologous recombination. In the holoenzyme this subunit has ssDNA-dependent ATPase and 5'-3' helicase activity. When added to pre-assembled RecBC greatly stimulates nuclease activity and augments holoenzyme processivity. Negatively regulates the RecA-loading ability of RecBCD.</text>
</comment>
<dbReference type="InterPro" id="IPR041851">
    <property type="entry name" value="RecD_N_sf"/>
</dbReference>
<dbReference type="GO" id="GO:0043139">
    <property type="term" value="F:5'-3' DNA helicase activity"/>
    <property type="evidence" value="ECO:0007669"/>
    <property type="project" value="UniProtKB-UniRule"/>
</dbReference>
<dbReference type="CDD" id="cd18809">
    <property type="entry name" value="SF1_C_RecD"/>
    <property type="match status" value="1"/>
</dbReference>
<keyword evidence="14" id="KW-1185">Reference proteome</keyword>
<keyword evidence="7" id="KW-0067">ATP-binding</keyword>
<keyword evidence="4 11" id="KW-0378">Hydrolase</keyword>
<dbReference type="InterPro" id="IPR006344">
    <property type="entry name" value="RecD"/>
</dbReference>
<proteinExistence type="inferred from homology"/>
<dbReference type="Pfam" id="PF13538">
    <property type="entry name" value="UvrD_C_2"/>
    <property type="match status" value="1"/>
</dbReference>
<dbReference type="Pfam" id="PF21185">
    <property type="entry name" value="RecD_N"/>
    <property type="match status" value="1"/>
</dbReference>
<dbReference type="AlphaFoldDB" id="A0A4Q9KDE2"/>
<evidence type="ECO:0000313" key="13">
    <source>
        <dbReference type="EMBL" id="TBT84671.1"/>
    </source>
</evidence>
<dbReference type="InterPro" id="IPR027785">
    <property type="entry name" value="UvrD-like_helicase_C"/>
</dbReference>
<keyword evidence="3 11" id="KW-0227">DNA damage</keyword>
<dbReference type="CDD" id="cd17933">
    <property type="entry name" value="DEXSc_RecD-like"/>
    <property type="match status" value="1"/>
</dbReference>
<evidence type="ECO:0000256" key="11">
    <source>
        <dbReference type="HAMAP-Rule" id="MF_01487"/>
    </source>
</evidence>
<dbReference type="SMART" id="SM00382">
    <property type="entry name" value="AAA"/>
    <property type="match status" value="1"/>
</dbReference>
<keyword evidence="2" id="KW-0547">Nucleotide-binding</keyword>
<comment type="miscellaneous">
    <text evidence="11">In the RecBCD complex, RecB has a slow 3'-5' helicase, an exonuclease activity and loads RecA onto ssDNA, RecD has a fast 5'-3' helicase activity, while RecC stimulates the ATPase and processivity of the RecB helicase and contributes to recognition of the Chi site.</text>
</comment>
<evidence type="ECO:0000256" key="5">
    <source>
        <dbReference type="ARBA" id="ARBA00022806"/>
    </source>
</evidence>